<protein>
    <submittedName>
        <fullName evidence="4">Ion channel</fullName>
    </submittedName>
</protein>
<gene>
    <name evidence="4" type="ORF">SAMN04244573_02109</name>
</gene>
<feature type="transmembrane region" description="Helical" evidence="2">
    <location>
        <begin position="230"/>
        <end position="254"/>
    </location>
</feature>
<evidence type="ECO:0000313" key="5">
    <source>
        <dbReference type="Proteomes" id="UP000199267"/>
    </source>
</evidence>
<keyword evidence="2" id="KW-0812">Transmembrane</keyword>
<evidence type="ECO:0000256" key="2">
    <source>
        <dbReference type="SAM" id="Phobius"/>
    </source>
</evidence>
<feature type="region of interest" description="Disordered" evidence="1">
    <location>
        <begin position="1"/>
        <end position="32"/>
    </location>
</feature>
<organism evidence="4 5">
    <name type="scientific">Azotobacter beijerinckii</name>
    <dbReference type="NCBI Taxonomy" id="170623"/>
    <lineage>
        <taxon>Bacteria</taxon>
        <taxon>Pseudomonadati</taxon>
        <taxon>Pseudomonadota</taxon>
        <taxon>Gammaproteobacteria</taxon>
        <taxon>Pseudomonadales</taxon>
        <taxon>Pseudomonadaceae</taxon>
        <taxon>Azotobacter</taxon>
    </lineage>
</organism>
<feature type="transmembrane region" description="Helical" evidence="2">
    <location>
        <begin position="159"/>
        <end position="183"/>
    </location>
</feature>
<reference evidence="4 5" key="1">
    <citation type="submission" date="2016-10" db="EMBL/GenBank/DDBJ databases">
        <authorList>
            <person name="de Groot N.N."/>
        </authorList>
    </citation>
    <scope>NUCLEOTIDE SEQUENCE [LARGE SCALE GENOMIC DNA]</scope>
    <source>
        <strain evidence="4 5">DSM 378</strain>
    </source>
</reference>
<evidence type="ECO:0000256" key="1">
    <source>
        <dbReference type="SAM" id="MobiDB-lite"/>
    </source>
</evidence>
<dbReference type="RefSeq" id="WP_090621788.1">
    <property type="nucleotide sequence ID" value="NZ_FOFJ01000016.1"/>
</dbReference>
<proteinExistence type="predicted"/>
<dbReference type="AlphaFoldDB" id="A0A1H9I8V9"/>
<feature type="transmembrane region" description="Helical" evidence="2">
    <location>
        <begin position="128"/>
        <end position="147"/>
    </location>
</feature>
<dbReference type="SUPFAM" id="SSF81324">
    <property type="entry name" value="Voltage-gated potassium channels"/>
    <property type="match status" value="1"/>
</dbReference>
<dbReference type="InterPro" id="IPR013099">
    <property type="entry name" value="K_chnl_dom"/>
</dbReference>
<feature type="transmembrane region" description="Helical" evidence="2">
    <location>
        <begin position="75"/>
        <end position="93"/>
    </location>
</feature>
<evidence type="ECO:0000259" key="3">
    <source>
        <dbReference type="Pfam" id="PF07885"/>
    </source>
</evidence>
<feature type="transmembrane region" description="Helical" evidence="2">
    <location>
        <begin position="100"/>
        <end position="122"/>
    </location>
</feature>
<dbReference type="EMBL" id="FOFJ01000016">
    <property type="protein sequence ID" value="SEQ71013.1"/>
    <property type="molecule type" value="Genomic_DNA"/>
</dbReference>
<sequence>MAMESPDNEEPVRKTSGPSNAADTLGHSGRTLAVPTMTPRPFLARMLEQRCFFVFLALLALLVTMPFVVDSLLGRALVGLLNLLILVTAVAAVGRSRLSFLLAVALGLPTLVFQFLALASGLPGYLTLSWSFGAAFYAYAIAHLLYYVLRRDNMTADKLYGAVAVYLMIAIFWAYLFGVLQYFHPGAFALYGTPSTMNLADLIFYSFTVLTTAGFGDITPVLIQSRFPTILEAVTGVMFVAILIARLTGVYPVVGPKP</sequence>
<dbReference type="Proteomes" id="UP000199267">
    <property type="component" value="Unassembled WGS sequence"/>
</dbReference>
<feature type="transmembrane region" description="Helical" evidence="2">
    <location>
        <begin position="203"/>
        <end position="223"/>
    </location>
</feature>
<dbReference type="Gene3D" id="1.10.287.70">
    <property type="match status" value="1"/>
</dbReference>
<dbReference type="Pfam" id="PF07885">
    <property type="entry name" value="Ion_trans_2"/>
    <property type="match status" value="1"/>
</dbReference>
<keyword evidence="2" id="KW-1133">Transmembrane helix</keyword>
<feature type="domain" description="Potassium channel" evidence="3">
    <location>
        <begin position="183"/>
        <end position="248"/>
    </location>
</feature>
<keyword evidence="2" id="KW-0472">Membrane</keyword>
<accession>A0A1H9I8V9</accession>
<feature type="transmembrane region" description="Helical" evidence="2">
    <location>
        <begin position="51"/>
        <end position="69"/>
    </location>
</feature>
<evidence type="ECO:0000313" key="4">
    <source>
        <dbReference type="EMBL" id="SEQ71013.1"/>
    </source>
</evidence>
<name>A0A1H9I8V9_9GAMM</name>